<dbReference type="Proteomes" id="UP001172680">
    <property type="component" value="Unassembled WGS sequence"/>
</dbReference>
<sequence length="453" mass="51637">MSAPDVCEVDGCPSRRFRRREDAYYYCSNGHQQTLAGPAEGEDEDNFRQQGRVQRAKREKVERDERTESPPPPLVPPPAQALPKLSSADADSETHSQLFSSQSEAETSDTDTSHGRRRRAKHEYSTASMPRLIDTLALLYLAMLILRLPPSLADLLRWANSGELAYYRAIRDVPREMRHGLPVQYAHALDPDALLRPDALRMAVQRLVGAYGRDFGLEVPGVNVPLLLWRYVGELGMPLDVYPAARRVGGMVGYEFGFPDGPVKTGKRKKVTDAPEVQLMGGQKVQTDGKTGLVRVDWDAWESAQREYEEGRERPGRLGFEDAMRVGEEEVFGMTDVQMDDYLDWYEDTWVEQEAAAKGKETNVTAPGWPARDEADRRDAHARKLKAVQGSMKPRQQATEPRKQRNYRLYRTTEELAYDARARGSMTLRPQWPLFQRVRDEKRKRAEEDLEEE</sequence>
<dbReference type="EMBL" id="JAPDRP010000024">
    <property type="protein sequence ID" value="KAJ9636775.1"/>
    <property type="molecule type" value="Genomic_DNA"/>
</dbReference>
<proteinExistence type="predicted"/>
<keyword evidence="2" id="KW-1185">Reference proteome</keyword>
<comment type="caution">
    <text evidence="1">The sequence shown here is derived from an EMBL/GenBank/DDBJ whole genome shotgun (WGS) entry which is preliminary data.</text>
</comment>
<gene>
    <name evidence="1" type="ORF">H2199_007769</name>
</gene>
<accession>A0ACC2YN92</accession>
<name>A0ACC2YN92_9PEZI</name>
<evidence type="ECO:0000313" key="1">
    <source>
        <dbReference type="EMBL" id="KAJ9636775.1"/>
    </source>
</evidence>
<organism evidence="1 2">
    <name type="scientific">Coniosporium tulheliwenetii</name>
    <dbReference type="NCBI Taxonomy" id="3383036"/>
    <lineage>
        <taxon>Eukaryota</taxon>
        <taxon>Fungi</taxon>
        <taxon>Dikarya</taxon>
        <taxon>Ascomycota</taxon>
        <taxon>Pezizomycotina</taxon>
        <taxon>Dothideomycetes</taxon>
        <taxon>Dothideomycetes incertae sedis</taxon>
        <taxon>Coniosporium</taxon>
    </lineage>
</organism>
<protein>
    <submittedName>
        <fullName evidence="1">Uncharacterized protein</fullName>
    </submittedName>
</protein>
<reference evidence="1" key="1">
    <citation type="submission" date="2022-10" db="EMBL/GenBank/DDBJ databases">
        <title>Culturing micro-colonial fungi from biological soil crusts in the Mojave desert and describing Neophaeococcomyces mojavensis, and introducing the new genera and species Taxawa tesnikishii.</title>
        <authorList>
            <person name="Kurbessoian T."/>
            <person name="Stajich J.E."/>
        </authorList>
    </citation>
    <scope>NUCLEOTIDE SEQUENCE</scope>
    <source>
        <strain evidence="1">JES_115</strain>
    </source>
</reference>
<evidence type="ECO:0000313" key="2">
    <source>
        <dbReference type="Proteomes" id="UP001172680"/>
    </source>
</evidence>